<dbReference type="EMBL" id="LCTV02000010">
    <property type="protein sequence ID" value="PRQ71998.1"/>
    <property type="molecule type" value="Genomic_DNA"/>
</dbReference>
<feature type="compositionally biased region" description="Polar residues" evidence="1">
    <location>
        <begin position="64"/>
        <end position="84"/>
    </location>
</feature>
<evidence type="ECO:0000313" key="3">
    <source>
        <dbReference type="Proteomes" id="UP000239560"/>
    </source>
</evidence>
<accession>A0A2T0A1V9</accession>
<protein>
    <submittedName>
        <fullName evidence="2">Uncharacterized protein</fullName>
    </submittedName>
</protein>
<organism evidence="2 3">
    <name type="scientific">Rhodotorula toruloides</name>
    <name type="common">Yeast</name>
    <name type="synonym">Rhodosporidium toruloides</name>
    <dbReference type="NCBI Taxonomy" id="5286"/>
    <lineage>
        <taxon>Eukaryota</taxon>
        <taxon>Fungi</taxon>
        <taxon>Dikarya</taxon>
        <taxon>Basidiomycota</taxon>
        <taxon>Pucciniomycotina</taxon>
        <taxon>Microbotryomycetes</taxon>
        <taxon>Sporidiobolales</taxon>
        <taxon>Sporidiobolaceae</taxon>
        <taxon>Rhodotorula</taxon>
    </lineage>
</organism>
<comment type="caution">
    <text evidence="2">The sequence shown here is derived from an EMBL/GenBank/DDBJ whole genome shotgun (WGS) entry which is preliminary data.</text>
</comment>
<dbReference type="Proteomes" id="UP000239560">
    <property type="component" value="Unassembled WGS sequence"/>
</dbReference>
<name>A0A2T0A1V9_RHOTO</name>
<sequence length="284" mass="31361">MGLILCSGQPTATRRNRRDGRPTSPSSSAGDSSSESTRSRDTIAGPSTQVDIAQGGPAPLATLEPTTQDGLATTPTPQTSQHSRTFPALKPALSCAAIIESLHSLLPPRRRHHIALASIQHNCRLVLFRLARQRARVTPSYTRGNLRRTARRAKRCTTRRKIASSRRCRAERPARDDRVLRRRARELVSKCCSSRSTVALPPAIFSPPRRRPICARICFALTFSPTRLEIRQPAPVCITDRLTLGVILVSRDLSDWMQTATMARGGEGRGAACRVRREAMMTRL</sequence>
<dbReference type="AlphaFoldDB" id="A0A2T0A1V9"/>
<gene>
    <name evidence="2" type="ORF">AAT19DRAFT_9337</name>
</gene>
<evidence type="ECO:0000256" key="1">
    <source>
        <dbReference type="SAM" id="MobiDB-lite"/>
    </source>
</evidence>
<feature type="compositionally biased region" description="Low complexity" evidence="1">
    <location>
        <begin position="24"/>
        <end position="36"/>
    </location>
</feature>
<feature type="region of interest" description="Disordered" evidence="1">
    <location>
        <begin position="1"/>
        <end position="84"/>
    </location>
</feature>
<proteinExistence type="predicted"/>
<reference evidence="2 3" key="1">
    <citation type="journal article" date="2018" name="Elife">
        <title>Functional genomics of lipid metabolism in the oleaginous yeast Rhodosporidium toruloides.</title>
        <authorList>
            <person name="Coradetti S.T."/>
            <person name="Pinel D."/>
            <person name="Geiselman G."/>
            <person name="Ito M."/>
            <person name="Mondo S."/>
            <person name="Reilly M.C."/>
            <person name="Cheng Y.F."/>
            <person name="Bauer S."/>
            <person name="Grigoriev I."/>
            <person name="Gladden J.M."/>
            <person name="Simmons B.A."/>
            <person name="Brem R."/>
            <person name="Arkin A.P."/>
            <person name="Skerker J.M."/>
        </authorList>
    </citation>
    <scope>NUCLEOTIDE SEQUENCE [LARGE SCALE GENOMIC DNA]</scope>
    <source>
        <strain evidence="2 3">NBRC 0880</strain>
    </source>
</reference>
<evidence type="ECO:0000313" key="2">
    <source>
        <dbReference type="EMBL" id="PRQ71998.1"/>
    </source>
</evidence>